<dbReference type="VEuPathDB" id="VectorBase:ISCW006669"/>
<evidence type="ECO:0000313" key="4">
    <source>
        <dbReference type="Proteomes" id="UP000001555"/>
    </source>
</evidence>
<organism>
    <name type="scientific">Ixodes scapularis</name>
    <name type="common">Black-legged tick</name>
    <name type="synonym">Deer tick</name>
    <dbReference type="NCBI Taxonomy" id="6945"/>
    <lineage>
        <taxon>Eukaryota</taxon>
        <taxon>Metazoa</taxon>
        <taxon>Ecdysozoa</taxon>
        <taxon>Arthropoda</taxon>
        <taxon>Chelicerata</taxon>
        <taxon>Arachnida</taxon>
        <taxon>Acari</taxon>
        <taxon>Parasitiformes</taxon>
        <taxon>Ixodida</taxon>
        <taxon>Ixodoidea</taxon>
        <taxon>Ixodidae</taxon>
        <taxon>Ixodinae</taxon>
        <taxon>Ixodes</taxon>
    </lineage>
</organism>
<dbReference type="GO" id="GO:0004222">
    <property type="term" value="F:metalloendopeptidase activity"/>
    <property type="evidence" value="ECO:0000318"/>
    <property type="project" value="GO_Central"/>
</dbReference>
<dbReference type="EMBL" id="ABJB010640218">
    <property type="status" value="NOT_ANNOTATED_CDS"/>
    <property type="molecule type" value="Genomic_DNA"/>
</dbReference>
<dbReference type="InterPro" id="IPR024079">
    <property type="entry name" value="MetalloPept_cat_dom_sf"/>
</dbReference>
<dbReference type="PaxDb" id="6945-B7PR96"/>
<evidence type="ECO:0000313" key="2">
    <source>
        <dbReference type="EMBL" id="EEC09118.1"/>
    </source>
</evidence>
<dbReference type="OrthoDB" id="10035764at2759"/>
<dbReference type="AlphaFoldDB" id="B7PR96"/>
<dbReference type="EMBL" id="ABJB010174093">
    <property type="status" value="NOT_ANNOTATED_CDS"/>
    <property type="molecule type" value="Genomic_DNA"/>
</dbReference>
<dbReference type="VEuPathDB" id="VectorBase:ISCP_009205"/>
<gene>
    <name evidence="2" type="ORF">IscW_ISCW006669</name>
</gene>
<keyword evidence="2" id="KW-0645">Protease</keyword>
<dbReference type="Gene3D" id="3.40.390.10">
    <property type="entry name" value="Collagenase (Catalytic Domain)"/>
    <property type="match status" value="1"/>
</dbReference>
<dbReference type="VEuPathDB" id="VectorBase:ISCI006669"/>
<evidence type="ECO:0000259" key="1">
    <source>
        <dbReference type="Pfam" id="PF01421"/>
    </source>
</evidence>
<keyword evidence="2" id="KW-0378">Hydrolase</keyword>
<proteinExistence type="predicted"/>
<accession>B7PR96</accession>
<reference evidence="2 4" key="1">
    <citation type="submission" date="2008-03" db="EMBL/GenBank/DDBJ databases">
        <title>Annotation of Ixodes scapularis.</title>
        <authorList>
            <consortium name="Ixodes scapularis Genome Project Consortium"/>
            <person name="Caler E."/>
            <person name="Hannick L.I."/>
            <person name="Bidwell S."/>
            <person name="Joardar V."/>
            <person name="Thiagarajan M."/>
            <person name="Amedeo P."/>
            <person name="Galinsky K.J."/>
            <person name="Schobel S."/>
            <person name="Inman J."/>
            <person name="Hostetler J."/>
            <person name="Miller J."/>
            <person name="Hammond M."/>
            <person name="Megy K."/>
            <person name="Lawson D."/>
            <person name="Kodira C."/>
            <person name="Sutton G."/>
            <person name="Meyer J."/>
            <person name="Hill C.A."/>
            <person name="Birren B."/>
            <person name="Nene V."/>
            <person name="Collins F."/>
            <person name="Alarcon-Chaidez F."/>
            <person name="Wikel S."/>
            <person name="Strausberg R."/>
        </authorList>
    </citation>
    <scope>NUCLEOTIDE SEQUENCE [LARGE SCALE GENOMIC DNA]</scope>
    <source>
        <strain evidence="4">Wikel</strain>
        <strain evidence="2">Wikel colony</strain>
    </source>
</reference>
<dbReference type="Proteomes" id="UP000001555">
    <property type="component" value="Unassembled WGS sequence"/>
</dbReference>
<dbReference type="SUPFAM" id="SSF55486">
    <property type="entry name" value="Metalloproteases ('zincins'), catalytic domain"/>
    <property type="match status" value="1"/>
</dbReference>
<feature type="non-terminal residue" evidence="2">
    <location>
        <position position="1"/>
    </location>
</feature>
<dbReference type="InterPro" id="IPR001590">
    <property type="entry name" value="Peptidase_M12B"/>
</dbReference>
<reference evidence="3" key="2">
    <citation type="submission" date="2020-05" db="UniProtKB">
        <authorList>
            <consortium name="EnsemblMetazoa"/>
        </authorList>
    </citation>
    <scope>IDENTIFICATION</scope>
    <source>
        <strain evidence="3">wikel</strain>
    </source>
</reference>
<dbReference type="EMBL" id="ABJB010151131">
    <property type="status" value="NOT_ANNOTATED_CDS"/>
    <property type="molecule type" value="Genomic_DNA"/>
</dbReference>
<feature type="domain" description="Peptidase M12B" evidence="1">
    <location>
        <begin position="145"/>
        <end position="284"/>
    </location>
</feature>
<keyword evidence="2" id="KW-0482">Metalloprotease</keyword>
<name>B7PR96_IXOSC</name>
<dbReference type="EMBL" id="DS771175">
    <property type="protein sequence ID" value="EEC09118.1"/>
    <property type="molecule type" value="Genomic_DNA"/>
</dbReference>
<evidence type="ECO:0000313" key="3">
    <source>
        <dbReference type="EnsemblMetazoa" id="ISCW006669-PA"/>
    </source>
</evidence>
<dbReference type="EnsemblMetazoa" id="ISCW006669-RA">
    <property type="protein sequence ID" value="ISCW006669-PA"/>
    <property type="gene ID" value="ISCW006669"/>
</dbReference>
<dbReference type="EMBL" id="ABJB010096135">
    <property type="status" value="NOT_ANNOTATED_CDS"/>
    <property type="molecule type" value="Genomic_DNA"/>
</dbReference>
<dbReference type="EMBL" id="ABJB010427048">
    <property type="status" value="NOT_ANNOTATED_CDS"/>
    <property type="molecule type" value="Genomic_DNA"/>
</dbReference>
<protein>
    <submittedName>
        <fullName evidence="2 3">Metalloprotease, putative</fullName>
    </submittedName>
</protein>
<keyword evidence="4" id="KW-1185">Reference proteome</keyword>
<dbReference type="EMBL" id="ABJB010366068">
    <property type="status" value="NOT_ANNOTATED_CDS"/>
    <property type="molecule type" value="Genomic_DNA"/>
</dbReference>
<dbReference type="GO" id="GO:0006509">
    <property type="term" value="P:membrane protein ectodomain proteolysis"/>
    <property type="evidence" value="ECO:0000318"/>
    <property type="project" value="GO_Central"/>
</dbReference>
<sequence length="292" mass="32952">RGTLNHKFLIEPIASGRQSEDDLVAHRLLDLEDIDNPLDDNSVLDRNLCPAQGVGLFFLSFSVTERKLEDLPEEFVVEVRIFADPSFGPRKTIDDLIKYFGALMSEVNLMYKQLTEPKVQFIVLSITRLTNYTFTTLGHDPERNRTVIDLCKTVDSFYEYVNATLTEDTQDAVIYVSSLSPSVFSGCSNYCDVCKKNPVTTQTTNLGRPGKKQPRIIARELGHLLGMAEEAYCPWYSTPGKETLRCKAKDGYVLGRGEPPNYFSHCVQDQLKGCMMTKTKQCFDQTGGKKLF</sequence>
<dbReference type="Pfam" id="PF01421">
    <property type="entry name" value="Reprolysin"/>
    <property type="match status" value="1"/>
</dbReference>
<dbReference type="HOGENOM" id="CLU_947579_0_0_1"/>